<keyword evidence="3" id="KW-1185">Reference proteome</keyword>
<dbReference type="EMBL" id="BRYB01003669">
    <property type="protein sequence ID" value="GMI19002.1"/>
    <property type="molecule type" value="Genomic_DNA"/>
</dbReference>
<dbReference type="PROSITE" id="PS50263">
    <property type="entry name" value="CN_HYDROLASE"/>
    <property type="match status" value="1"/>
</dbReference>
<dbReference type="Proteomes" id="UP001165060">
    <property type="component" value="Unassembled WGS sequence"/>
</dbReference>
<sequence length="288" mass="30712">MLRACAAQLKVSPSIADNCSRASSMIGRAASEGAKLVVLPEAFTNTYGVQHFASASETLGEAGGSLALREAALKHNVHVVGGVVEDGGGGKLYNTTVAYGPAGDEVARYRKIHLSRVKVGEDSTSESDVFSAGETSETFSVGSFKVGLACCFDLRFFEHANSLRRNHGVDVITYSSAWLNSTGLLGHWDLMLRARALDNQVYCIGSNHAHGPENETVMYGGSMITNPWGAVEASCTGAGEIAGGDELVFADLSKSTIGDVRERINLTASRRPECYVPPRLKGLFYKRD</sequence>
<accession>A0ABQ6M3Q9</accession>
<dbReference type="Gene3D" id="3.60.110.10">
    <property type="entry name" value="Carbon-nitrogen hydrolase"/>
    <property type="match status" value="1"/>
</dbReference>
<dbReference type="InterPro" id="IPR003010">
    <property type="entry name" value="C-N_Hydrolase"/>
</dbReference>
<evidence type="ECO:0000259" key="1">
    <source>
        <dbReference type="PROSITE" id="PS50263"/>
    </source>
</evidence>
<evidence type="ECO:0000313" key="3">
    <source>
        <dbReference type="Proteomes" id="UP001165060"/>
    </source>
</evidence>
<evidence type="ECO:0000313" key="2">
    <source>
        <dbReference type="EMBL" id="GMI19002.1"/>
    </source>
</evidence>
<name>A0ABQ6M3Q9_9STRA</name>
<dbReference type="InterPro" id="IPR036526">
    <property type="entry name" value="C-N_Hydrolase_sf"/>
</dbReference>
<gene>
    <name evidence="2" type="ORF">TeGR_g2756</name>
</gene>
<dbReference type="Pfam" id="PF00795">
    <property type="entry name" value="CN_hydrolase"/>
    <property type="match status" value="1"/>
</dbReference>
<dbReference type="SUPFAM" id="SSF56317">
    <property type="entry name" value="Carbon-nitrogen hydrolase"/>
    <property type="match status" value="1"/>
</dbReference>
<reference evidence="2 3" key="1">
    <citation type="journal article" date="2023" name="Commun. Biol.">
        <title>Genome analysis of Parmales, the sister group of diatoms, reveals the evolutionary specialization of diatoms from phago-mixotrophs to photoautotrophs.</title>
        <authorList>
            <person name="Ban H."/>
            <person name="Sato S."/>
            <person name="Yoshikawa S."/>
            <person name="Yamada K."/>
            <person name="Nakamura Y."/>
            <person name="Ichinomiya M."/>
            <person name="Sato N."/>
            <person name="Blanc-Mathieu R."/>
            <person name="Endo H."/>
            <person name="Kuwata A."/>
            <person name="Ogata H."/>
        </authorList>
    </citation>
    <scope>NUCLEOTIDE SEQUENCE [LARGE SCALE GENOMIC DNA]</scope>
</reference>
<dbReference type="PANTHER" id="PTHR23088:SF27">
    <property type="entry name" value="DEAMINATED GLUTATHIONE AMIDASE"/>
    <property type="match status" value="1"/>
</dbReference>
<organism evidence="2 3">
    <name type="scientific">Tetraparma gracilis</name>
    <dbReference type="NCBI Taxonomy" id="2962635"/>
    <lineage>
        <taxon>Eukaryota</taxon>
        <taxon>Sar</taxon>
        <taxon>Stramenopiles</taxon>
        <taxon>Ochrophyta</taxon>
        <taxon>Bolidophyceae</taxon>
        <taxon>Parmales</taxon>
        <taxon>Triparmaceae</taxon>
        <taxon>Tetraparma</taxon>
    </lineage>
</organism>
<feature type="domain" description="CN hydrolase" evidence="1">
    <location>
        <begin position="2"/>
        <end position="254"/>
    </location>
</feature>
<protein>
    <recommendedName>
        <fullName evidence="1">CN hydrolase domain-containing protein</fullName>
    </recommendedName>
</protein>
<proteinExistence type="predicted"/>
<dbReference type="PANTHER" id="PTHR23088">
    <property type="entry name" value="NITRILASE-RELATED"/>
    <property type="match status" value="1"/>
</dbReference>
<comment type="caution">
    <text evidence="2">The sequence shown here is derived from an EMBL/GenBank/DDBJ whole genome shotgun (WGS) entry which is preliminary data.</text>
</comment>